<dbReference type="Pfam" id="PF01526">
    <property type="entry name" value="DDE_Tnp_Tn3"/>
    <property type="match status" value="1"/>
</dbReference>
<reference evidence="3" key="1">
    <citation type="submission" date="2022-12" db="EMBL/GenBank/DDBJ databases">
        <title>Gycomyces niveus sp.nov., a novel actinomycete isolated from soil in Shouguang.</title>
        <authorList>
            <person name="Yang X."/>
        </authorList>
    </citation>
    <scope>NUCLEOTIDE SEQUENCE</scope>
    <source>
        <strain evidence="3">DSM 44724</strain>
    </source>
</reference>
<evidence type="ECO:0000313" key="3">
    <source>
        <dbReference type="EMBL" id="MDA1386964.1"/>
    </source>
</evidence>
<feature type="domain" description="Tn3 transposase DDE" evidence="2">
    <location>
        <begin position="1"/>
        <end position="206"/>
    </location>
</feature>
<accession>A0A9X3PKA5</accession>
<evidence type="ECO:0000259" key="2">
    <source>
        <dbReference type="Pfam" id="PF01526"/>
    </source>
</evidence>
<feature type="region of interest" description="Disordered" evidence="1">
    <location>
        <begin position="286"/>
        <end position="334"/>
    </location>
</feature>
<protein>
    <submittedName>
        <fullName evidence="3">Tn3 family transposase</fullName>
    </submittedName>
</protein>
<dbReference type="GO" id="GO:0004803">
    <property type="term" value="F:transposase activity"/>
    <property type="evidence" value="ECO:0007669"/>
    <property type="project" value="InterPro"/>
</dbReference>
<organism evidence="3 4">
    <name type="scientific">Glycomyces lechevalierae</name>
    <dbReference type="NCBI Taxonomy" id="256034"/>
    <lineage>
        <taxon>Bacteria</taxon>
        <taxon>Bacillati</taxon>
        <taxon>Actinomycetota</taxon>
        <taxon>Actinomycetes</taxon>
        <taxon>Glycomycetales</taxon>
        <taxon>Glycomycetaceae</taxon>
        <taxon>Glycomyces</taxon>
    </lineage>
</organism>
<evidence type="ECO:0000256" key="1">
    <source>
        <dbReference type="SAM" id="MobiDB-lite"/>
    </source>
</evidence>
<proteinExistence type="predicted"/>
<dbReference type="AlphaFoldDB" id="A0A9X3PKA5"/>
<dbReference type="EMBL" id="JAPZVQ010000012">
    <property type="protein sequence ID" value="MDA1386964.1"/>
    <property type="molecule type" value="Genomic_DNA"/>
</dbReference>
<sequence length="334" mass="37171">MFDLVGLQLSPRMRDLGKITLARTGSKTAFETQYPLAGPLLTKRLNTDLVAGSWDDLLRVSASVKYGHASAALVVGKLCSSRRNQNTTTAAIKEWGLLRRTIYAARYLADDTYQRRIARQLNKGENVHALRRNVFYAFDGTVRRAHLEQQTEQAWCLTLITNAIVTWTTEYFGLAVARLRHRGAFVDDELLAHIWPTRHANINFFGAITIDVDAEIAELNNYNGHRPLHGDVPADSTPQALRQATKEVLKPQCRKQERGCRVATATLDSAGWTTGRSRRTFALSGHAAHDEMTRGRDPVGPSSRRFSMSCDPSGRVPIDPGGSSFQSLQLGRNQ</sequence>
<gene>
    <name evidence="3" type="ORF">O2L01_18340</name>
</gene>
<feature type="compositionally biased region" description="Basic and acidic residues" evidence="1">
    <location>
        <begin position="287"/>
        <end position="297"/>
    </location>
</feature>
<evidence type="ECO:0000313" key="4">
    <source>
        <dbReference type="Proteomes" id="UP001145799"/>
    </source>
</evidence>
<dbReference type="GO" id="GO:0006313">
    <property type="term" value="P:DNA transposition"/>
    <property type="evidence" value="ECO:0007669"/>
    <property type="project" value="InterPro"/>
</dbReference>
<feature type="compositionally biased region" description="Polar residues" evidence="1">
    <location>
        <begin position="323"/>
        <end position="334"/>
    </location>
</feature>
<name>A0A9X3PKA5_9ACTN</name>
<comment type="caution">
    <text evidence="3">The sequence shown here is derived from an EMBL/GenBank/DDBJ whole genome shotgun (WGS) entry which is preliminary data.</text>
</comment>
<dbReference type="Proteomes" id="UP001145799">
    <property type="component" value="Unassembled WGS sequence"/>
</dbReference>
<dbReference type="InterPro" id="IPR002513">
    <property type="entry name" value="Tn3_Tnp_DDE_dom"/>
</dbReference>